<evidence type="ECO:0000313" key="2">
    <source>
        <dbReference type="EMBL" id="KQC84725.1"/>
    </source>
</evidence>
<dbReference type="AlphaFoldDB" id="A0AAW3JQW1"/>
<evidence type="ECO:0008006" key="4">
    <source>
        <dbReference type="Google" id="ProtNLM"/>
    </source>
</evidence>
<feature type="transmembrane region" description="Helical" evidence="1">
    <location>
        <begin position="168"/>
        <end position="192"/>
    </location>
</feature>
<proteinExistence type="predicted"/>
<comment type="caution">
    <text evidence="2">The sequence shown here is derived from an EMBL/GenBank/DDBJ whole genome shotgun (WGS) entry which is preliminary data.</text>
</comment>
<protein>
    <recommendedName>
        <fullName evidence="4">Stage II sporulation protein M</fullName>
    </recommendedName>
</protein>
<gene>
    <name evidence="2" type="ORF">APZ18_08315</name>
</gene>
<keyword evidence="1" id="KW-1133">Transmembrane helix</keyword>
<feature type="transmembrane region" description="Helical" evidence="1">
    <location>
        <begin position="94"/>
        <end position="117"/>
    </location>
</feature>
<sequence>MNKTSTTNIRKRTMPRICKTVIIFFFIGMLIGTLVGKLFNPIILPVLKTIYSETISALPSMDIPSDQIVLSSFSRNIKFVMLLFIFSMTDLWRYYCLVFSVYTGFSNGLLLYFNLSLYDFAGIANYTCCIMPQYLVFVPAFLFIIMKLHRINCLDETKQKGKLLLKQFPLFLLSILLILIGSLAEGCINPLLLMHLAN</sequence>
<accession>A0AAW3JQW1</accession>
<feature type="transmembrane region" description="Helical" evidence="1">
    <location>
        <begin position="123"/>
        <end position="148"/>
    </location>
</feature>
<keyword evidence="3" id="KW-1185">Reference proteome</keyword>
<feature type="transmembrane region" description="Helical" evidence="1">
    <location>
        <begin position="67"/>
        <end position="87"/>
    </location>
</feature>
<dbReference type="EMBL" id="LLKB01000005">
    <property type="protein sequence ID" value="KQC84725.1"/>
    <property type="molecule type" value="Genomic_DNA"/>
</dbReference>
<evidence type="ECO:0000313" key="3">
    <source>
        <dbReference type="Proteomes" id="UP000050833"/>
    </source>
</evidence>
<feature type="transmembrane region" description="Helical" evidence="1">
    <location>
        <begin position="21"/>
        <end position="47"/>
    </location>
</feature>
<organism evidence="2 3">
    <name type="scientific">Butyribacter intestini</name>
    <dbReference type="NCBI Taxonomy" id="1703332"/>
    <lineage>
        <taxon>Bacteria</taxon>
        <taxon>Bacillati</taxon>
        <taxon>Bacillota</taxon>
        <taxon>Clostridia</taxon>
        <taxon>Lachnospirales</taxon>
        <taxon>Lachnospiraceae</taxon>
        <taxon>Butyribacter</taxon>
    </lineage>
</organism>
<keyword evidence="1" id="KW-0472">Membrane</keyword>
<keyword evidence="1" id="KW-0812">Transmembrane</keyword>
<name>A0AAW3JQW1_9FIRM</name>
<dbReference type="RefSeq" id="WP_055943746.1">
    <property type="nucleotide sequence ID" value="NZ_JAQDCV010000002.1"/>
</dbReference>
<dbReference type="Proteomes" id="UP000050833">
    <property type="component" value="Unassembled WGS sequence"/>
</dbReference>
<reference evidence="2 3" key="1">
    <citation type="submission" date="2015-10" db="EMBL/GenBank/DDBJ databases">
        <title>Butyribacter intestini gen. nov., sp. nov., a butyric acid-producing bacterium of the family Lachnospiraceae isolated from the human faeces.</title>
        <authorList>
            <person name="Zou Y."/>
            <person name="Xue W."/>
            <person name="Luo G."/>
            <person name="Lv M."/>
        </authorList>
    </citation>
    <scope>NUCLEOTIDE SEQUENCE [LARGE SCALE GENOMIC DNA]</scope>
    <source>
        <strain evidence="2 3">TF01-11</strain>
    </source>
</reference>
<evidence type="ECO:0000256" key="1">
    <source>
        <dbReference type="SAM" id="Phobius"/>
    </source>
</evidence>